<dbReference type="InterPro" id="IPR057683">
    <property type="entry name" value="DUF7923"/>
</dbReference>
<comment type="caution">
    <text evidence="3">The sequence shown here is derived from an EMBL/GenBank/DDBJ whole genome shotgun (WGS) entry which is preliminary data.</text>
</comment>
<name>A0AAV9PNU4_9PEZI</name>
<evidence type="ECO:0000313" key="3">
    <source>
        <dbReference type="EMBL" id="KAK5173911.1"/>
    </source>
</evidence>
<dbReference type="RefSeq" id="XP_064662606.1">
    <property type="nucleotide sequence ID" value="XM_064799851.1"/>
</dbReference>
<dbReference type="GeneID" id="89923939"/>
<dbReference type="EMBL" id="JAVRRT010000003">
    <property type="protein sequence ID" value="KAK5173911.1"/>
    <property type="molecule type" value="Genomic_DNA"/>
</dbReference>
<dbReference type="Proteomes" id="UP001337655">
    <property type="component" value="Unassembled WGS sequence"/>
</dbReference>
<protein>
    <recommendedName>
        <fullName evidence="2">DUF7923 domain-containing protein</fullName>
    </recommendedName>
</protein>
<feature type="compositionally biased region" description="Pro residues" evidence="1">
    <location>
        <begin position="279"/>
        <end position="288"/>
    </location>
</feature>
<dbReference type="PANTHER" id="PTHR37543:SF1">
    <property type="entry name" value="CCCH ZINC FINGER DNA BINDING PROTEIN (AFU_ORTHOLOGUE AFUA_5G12760)"/>
    <property type="match status" value="1"/>
</dbReference>
<feature type="compositionally biased region" description="Low complexity" evidence="1">
    <location>
        <begin position="305"/>
        <end position="327"/>
    </location>
</feature>
<accession>A0AAV9PNU4</accession>
<dbReference type="Pfam" id="PF25540">
    <property type="entry name" value="DUF7923"/>
    <property type="match status" value="1"/>
</dbReference>
<dbReference type="AlphaFoldDB" id="A0AAV9PNU4"/>
<gene>
    <name evidence="3" type="ORF">LTR77_002592</name>
</gene>
<proteinExistence type="predicted"/>
<keyword evidence="4" id="KW-1185">Reference proteome</keyword>
<evidence type="ECO:0000256" key="1">
    <source>
        <dbReference type="SAM" id="MobiDB-lite"/>
    </source>
</evidence>
<feature type="domain" description="DUF7923" evidence="2">
    <location>
        <begin position="80"/>
        <end position="260"/>
    </location>
</feature>
<feature type="region of interest" description="Disordered" evidence="1">
    <location>
        <begin position="271"/>
        <end position="327"/>
    </location>
</feature>
<sequence length="408" mass="44338">MNGHSASSESYYDQLDGFQASDRARNALVTEVLRKYEALQLKYAETLSDYNNEVESRRMWQSKANQNESALTQFKQASGSNSFVLVVIDGDGAPFADYLYARGRDGGSDAAYQLHAEIKNHLKATYPDAAVDDWNVVVQVVLNLQGIAAKLHSCGLVMNPNEVFAFARAFGSAQPLFSFIDVGQGKERADHKIRETLRVFLPNAQCKHVFFGPTHDNGYLVVLENYRRNYASRLTLIETRPAEPGFMALGFPMVRFPSVFRSADLPAKTVASTNGYTPTPSPLPPAVQPPTRSISVPKPAISANSAPFVPRSASPAPSSDSASSGAGTWAAVGAKGASNGKTINIASKKSAPRRCVLLNVHDERLDSELPRTDAGAEKRFAEQIKTGKKYCNSHHLTGVCMLPFLHAG</sequence>
<evidence type="ECO:0000259" key="2">
    <source>
        <dbReference type="Pfam" id="PF25540"/>
    </source>
</evidence>
<evidence type="ECO:0000313" key="4">
    <source>
        <dbReference type="Proteomes" id="UP001337655"/>
    </source>
</evidence>
<organism evidence="3 4">
    <name type="scientific">Saxophila tyrrhenica</name>
    <dbReference type="NCBI Taxonomy" id="1690608"/>
    <lineage>
        <taxon>Eukaryota</taxon>
        <taxon>Fungi</taxon>
        <taxon>Dikarya</taxon>
        <taxon>Ascomycota</taxon>
        <taxon>Pezizomycotina</taxon>
        <taxon>Dothideomycetes</taxon>
        <taxon>Dothideomycetidae</taxon>
        <taxon>Mycosphaerellales</taxon>
        <taxon>Extremaceae</taxon>
        <taxon>Saxophila</taxon>
    </lineage>
</organism>
<reference evidence="3 4" key="1">
    <citation type="submission" date="2023-08" db="EMBL/GenBank/DDBJ databases">
        <title>Black Yeasts Isolated from many extreme environments.</title>
        <authorList>
            <person name="Coleine C."/>
            <person name="Stajich J.E."/>
            <person name="Selbmann L."/>
        </authorList>
    </citation>
    <scope>NUCLEOTIDE SEQUENCE [LARGE SCALE GENOMIC DNA]</scope>
    <source>
        <strain evidence="3 4">CCFEE 5935</strain>
    </source>
</reference>
<dbReference type="PANTHER" id="PTHR37543">
    <property type="entry name" value="CCCH ZINC FINGER DNA BINDING PROTEIN (AFU_ORTHOLOGUE AFUA_5G12760)"/>
    <property type="match status" value="1"/>
</dbReference>